<keyword evidence="3" id="KW-1185">Reference proteome</keyword>
<reference evidence="2" key="1">
    <citation type="submission" date="2022-07" db="EMBL/GenBank/DDBJ databases">
        <title>Draft genome sequence of Zalerion maritima ATCC 34329, a (micro)plastics degrading marine fungus.</title>
        <authorList>
            <person name="Paco A."/>
            <person name="Goncalves M.F.M."/>
            <person name="Rocha-Santos T.A.P."/>
            <person name="Alves A."/>
        </authorList>
    </citation>
    <scope>NUCLEOTIDE SEQUENCE</scope>
    <source>
        <strain evidence="2">ATCC 34329</strain>
    </source>
</reference>
<gene>
    <name evidence="2" type="ORF">MKZ38_005065</name>
</gene>
<name>A0AAD5RKH7_9PEZI</name>
<proteinExistence type="predicted"/>
<protein>
    <submittedName>
        <fullName evidence="2">Uncharacterized protein</fullName>
    </submittedName>
</protein>
<organism evidence="2 3">
    <name type="scientific">Zalerion maritima</name>
    <dbReference type="NCBI Taxonomy" id="339359"/>
    <lineage>
        <taxon>Eukaryota</taxon>
        <taxon>Fungi</taxon>
        <taxon>Dikarya</taxon>
        <taxon>Ascomycota</taxon>
        <taxon>Pezizomycotina</taxon>
        <taxon>Sordariomycetes</taxon>
        <taxon>Lulworthiomycetidae</taxon>
        <taxon>Lulworthiales</taxon>
        <taxon>Lulworthiaceae</taxon>
        <taxon>Zalerion</taxon>
    </lineage>
</organism>
<accession>A0AAD5RKH7</accession>
<evidence type="ECO:0000313" key="2">
    <source>
        <dbReference type="EMBL" id="KAJ2896966.1"/>
    </source>
</evidence>
<comment type="caution">
    <text evidence="2">The sequence shown here is derived from an EMBL/GenBank/DDBJ whole genome shotgun (WGS) entry which is preliminary data.</text>
</comment>
<dbReference type="EMBL" id="JAKWBI020000302">
    <property type="protein sequence ID" value="KAJ2896966.1"/>
    <property type="molecule type" value="Genomic_DNA"/>
</dbReference>
<dbReference type="AlphaFoldDB" id="A0AAD5RKH7"/>
<evidence type="ECO:0000313" key="3">
    <source>
        <dbReference type="Proteomes" id="UP001201980"/>
    </source>
</evidence>
<dbReference type="Proteomes" id="UP001201980">
    <property type="component" value="Unassembled WGS sequence"/>
</dbReference>
<feature type="region of interest" description="Disordered" evidence="1">
    <location>
        <begin position="57"/>
        <end position="93"/>
    </location>
</feature>
<evidence type="ECO:0000256" key="1">
    <source>
        <dbReference type="SAM" id="MobiDB-lite"/>
    </source>
</evidence>
<sequence length="250" mass="27371">MSAATPGPASVRPRLALRDILPAEDILYPTGPFLSTPANEEAVYWALMKQLARMISSGNESTSGSSGGNGGGIPKRRGGTSGIEGKSTSKLGQSSVDEQVNAGLGDLPLPQVLIDNLLSEIFAVFLSPQTRTQFFVPFDITIPNYLHPNSPPLIIKSDREITNRAFWTDVVQPQVPWAAKHVPGEAFHQLATELLAARARYLYDYGIDRTGNSEMVTSIDLIFMREEFKQRIPPNTEAFSSWRDIRGKLG</sequence>